<dbReference type="PANTHER" id="PTHR37532:SF1">
    <property type="entry name" value="PROTEIN ISCX"/>
    <property type="match status" value="1"/>
</dbReference>
<organism evidence="1 2">
    <name type="scientific">Entomomonas asaccharolytica</name>
    <dbReference type="NCBI Taxonomy" id="2785331"/>
    <lineage>
        <taxon>Bacteria</taxon>
        <taxon>Pseudomonadati</taxon>
        <taxon>Pseudomonadota</taxon>
        <taxon>Gammaproteobacteria</taxon>
        <taxon>Pseudomonadales</taxon>
        <taxon>Pseudomonadaceae</taxon>
        <taxon>Entomomonas</taxon>
    </lineage>
</organism>
<dbReference type="InterPro" id="IPR007479">
    <property type="entry name" value="ISC_FeS_clus_asmbl_IscsX"/>
</dbReference>
<proteinExistence type="predicted"/>
<dbReference type="SUPFAM" id="SSF140319">
    <property type="entry name" value="IscX-like"/>
    <property type="match status" value="1"/>
</dbReference>
<dbReference type="Proteomes" id="UP000595278">
    <property type="component" value="Chromosome"/>
</dbReference>
<keyword evidence="2" id="KW-1185">Reference proteome</keyword>
<name>A0A974RXP4_9GAMM</name>
<dbReference type="PANTHER" id="PTHR37532">
    <property type="entry name" value="PROTEIN ISCX"/>
    <property type="match status" value="1"/>
</dbReference>
<dbReference type="Gene3D" id="1.10.10.600">
    <property type="entry name" value="IscX-like"/>
    <property type="match status" value="1"/>
</dbReference>
<evidence type="ECO:0000313" key="2">
    <source>
        <dbReference type="Proteomes" id="UP000595278"/>
    </source>
</evidence>
<dbReference type="RefSeq" id="WP_201094375.1">
    <property type="nucleotide sequence ID" value="NZ_CP067393.1"/>
</dbReference>
<sequence>MILKWTDVQEIAIQLTDTYPSVNPLTINFVELRQKVMDLPEFNDDPNRCGEKVLEAIQSAWIEELE</sequence>
<dbReference type="NCBIfam" id="TIGR03412">
    <property type="entry name" value="iscX_yfhJ"/>
    <property type="match status" value="1"/>
</dbReference>
<dbReference type="InterPro" id="IPR036762">
    <property type="entry name" value="IscX-like_sf"/>
</dbReference>
<evidence type="ECO:0000313" key="1">
    <source>
        <dbReference type="EMBL" id="QQP86390.1"/>
    </source>
</evidence>
<accession>A0A974RXP4</accession>
<dbReference type="PIRSF" id="PIRSF039003">
    <property type="entry name" value="IscX"/>
    <property type="match status" value="1"/>
</dbReference>
<dbReference type="GO" id="GO:0016226">
    <property type="term" value="P:iron-sulfur cluster assembly"/>
    <property type="evidence" value="ECO:0007669"/>
    <property type="project" value="UniProtKB-UniRule"/>
</dbReference>
<dbReference type="GO" id="GO:0008198">
    <property type="term" value="F:ferrous iron binding"/>
    <property type="evidence" value="ECO:0007669"/>
    <property type="project" value="TreeGrafter"/>
</dbReference>
<dbReference type="KEGG" id="eaz:JHT90_03875"/>
<dbReference type="Pfam" id="PF04384">
    <property type="entry name" value="Fe-S_assembly"/>
    <property type="match status" value="1"/>
</dbReference>
<reference evidence="1 2" key="1">
    <citation type="submission" date="2021-01" db="EMBL/GenBank/DDBJ databases">
        <title>Entomomonas sp. F2A isolated from a house cricket (Acheta domesticus).</title>
        <authorList>
            <person name="Spergser J."/>
            <person name="Busse H.-J."/>
        </authorList>
    </citation>
    <scope>NUCLEOTIDE SEQUENCE [LARGE SCALE GENOMIC DNA]</scope>
    <source>
        <strain evidence="1 2">F2A</strain>
    </source>
</reference>
<dbReference type="GO" id="GO:0005829">
    <property type="term" value="C:cytosol"/>
    <property type="evidence" value="ECO:0007669"/>
    <property type="project" value="TreeGrafter"/>
</dbReference>
<gene>
    <name evidence="1" type="primary">iscX</name>
    <name evidence="1" type="ORF">JHT90_03875</name>
</gene>
<dbReference type="AlphaFoldDB" id="A0A974RXP4"/>
<protein>
    <submittedName>
        <fullName evidence="1">Fe-S cluster assembly protein IscX</fullName>
    </submittedName>
</protein>
<dbReference type="EMBL" id="CP067393">
    <property type="protein sequence ID" value="QQP86390.1"/>
    <property type="molecule type" value="Genomic_DNA"/>
</dbReference>